<feature type="region of interest" description="Disordered" evidence="6">
    <location>
        <begin position="30"/>
        <end position="88"/>
    </location>
</feature>
<comment type="caution">
    <text evidence="9">The sequence shown here is derived from an EMBL/GenBank/DDBJ whole genome shotgun (WGS) entry which is preliminary data.</text>
</comment>
<feature type="transmembrane region" description="Helical" evidence="7">
    <location>
        <begin position="366"/>
        <end position="385"/>
    </location>
</feature>
<evidence type="ECO:0000313" key="9">
    <source>
        <dbReference type="EMBL" id="KAA8911665.1"/>
    </source>
</evidence>
<gene>
    <name evidence="9" type="ORF">FN846DRAFT_404991</name>
</gene>
<dbReference type="OrthoDB" id="5296287at2759"/>
<feature type="transmembrane region" description="Helical" evidence="7">
    <location>
        <begin position="322"/>
        <end position="346"/>
    </location>
</feature>
<comment type="similarity">
    <text evidence="2">Belongs to the major facilitator superfamily.</text>
</comment>
<feature type="transmembrane region" description="Helical" evidence="7">
    <location>
        <begin position="221"/>
        <end position="240"/>
    </location>
</feature>
<protein>
    <submittedName>
        <fullName evidence="9">Major facilitator superfamily domain-containing protein</fullName>
    </submittedName>
</protein>
<evidence type="ECO:0000256" key="4">
    <source>
        <dbReference type="ARBA" id="ARBA00022989"/>
    </source>
</evidence>
<keyword evidence="10" id="KW-1185">Reference proteome</keyword>
<accession>A0A5J5F5H0</accession>
<dbReference type="SUPFAM" id="SSF103473">
    <property type="entry name" value="MFS general substrate transporter"/>
    <property type="match status" value="1"/>
</dbReference>
<dbReference type="GO" id="GO:0022857">
    <property type="term" value="F:transmembrane transporter activity"/>
    <property type="evidence" value="ECO:0007669"/>
    <property type="project" value="InterPro"/>
</dbReference>
<feature type="transmembrane region" description="Helical" evidence="7">
    <location>
        <begin position="499"/>
        <end position="518"/>
    </location>
</feature>
<dbReference type="Gene3D" id="1.20.1250.20">
    <property type="entry name" value="MFS general substrate transporter like domains"/>
    <property type="match status" value="1"/>
</dbReference>
<name>A0A5J5F5H0_9PEZI</name>
<evidence type="ECO:0000256" key="2">
    <source>
        <dbReference type="ARBA" id="ARBA00008335"/>
    </source>
</evidence>
<dbReference type="PANTHER" id="PTHR23502">
    <property type="entry name" value="MAJOR FACILITATOR SUPERFAMILY"/>
    <property type="match status" value="1"/>
</dbReference>
<feature type="transmembrane region" description="Helical" evidence="7">
    <location>
        <begin position="189"/>
        <end position="214"/>
    </location>
</feature>
<dbReference type="InterPro" id="IPR036259">
    <property type="entry name" value="MFS_trans_sf"/>
</dbReference>
<evidence type="ECO:0000313" key="10">
    <source>
        <dbReference type="Proteomes" id="UP000326924"/>
    </source>
</evidence>
<feature type="transmembrane region" description="Helical" evidence="7">
    <location>
        <begin position="431"/>
        <end position="452"/>
    </location>
</feature>
<feature type="transmembrane region" description="Helical" evidence="7">
    <location>
        <begin position="252"/>
        <end position="272"/>
    </location>
</feature>
<feature type="compositionally biased region" description="Basic and acidic residues" evidence="6">
    <location>
        <begin position="35"/>
        <end position="45"/>
    </location>
</feature>
<feature type="transmembrane region" description="Helical" evidence="7">
    <location>
        <begin position="406"/>
        <end position="425"/>
    </location>
</feature>
<dbReference type="InterPro" id="IPR011701">
    <property type="entry name" value="MFS"/>
</dbReference>
<feature type="domain" description="Major facilitator superfamily (MFS) profile" evidence="8">
    <location>
        <begin position="97"/>
        <end position="525"/>
    </location>
</feature>
<comment type="subcellular location">
    <subcellularLocation>
        <location evidence="1">Membrane</location>
        <topology evidence="1">Multi-pass membrane protein</topology>
    </subcellularLocation>
</comment>
<evidence type="ECO:0000256" key="7">
    <source>
        <dbReference type="SAM" id="Phobius"/>
    </source>
</evidence>
<dbReference type="Pfam" id="PF07690">
    <property type="entry name" value="MFS_1"/>
    <property type="match status" value="1"/>
</dbReference>
<dbReference type="Proteomes" id="UP000326924">
    <property type="component" value="Unassembled WGS sequence"/>
</dbReference>
<feature type="compositionally biased region" description="Low complexity" evidence="6">
    <location>
        <begin position="47"/>
        <end position="60"/>
    </location>
</feature>
<evidence type="ECO:0000259" key="8">
    <source>
        <dbReference type="PROSITE" id="PS50850"/>
    </source>
</evidence>
<dbReference type="CDD" id="cd17323">
    <property type="entry name" value="MFS_Tpo1_MDR_like"/>
    <property type="match status" value="1"/>
</dbReference>
<dbReference type="PROSITE" id="PS50850">
    <property type="entry name" value="MFS"/>
    <property type="match status" value="1"/>
</dbReference>
<keyword evidence="5 7" id="KW-0472">Membrane</keyword>
<reference evidence="9 10" key="1">
    <citation type="submission" date="2019-09" db="EMBL/GenBank/DDBJ databases">
        <title>Draft genome of the ectomycorrhizal ascomycete Sphaerosporella brunnea.</title>
        <authorList>
            <consortium name="DOE Joint Genome Institute"/>
            <person name="Benucci G.M."/>
            <person name="Marozzi G."/>
            <person name="Antonielli L."/>
            <person name="Sanchez S."/>
            <person name="Marco P."/>
            <person name="Wang X."/>
            <person name="Falini L.B."/>
            <person name="Barry K."/>
            <person name="Haridas S."/>
            <person name="Lipzen A."/>
            <person name="Labutti K."/>
            <person name="Grigoriev I.V."/>
            <person name="Murat C."/>
            <person name="Martin F."/>
            <person name="Albertini E."/>
            <person name="Donnini D."/>
            <person name="Bonito G."/>
        </authorList>
    </citation>
    <scope>NUCLEOTIDE SEQUENCE [LARGE SCALE GENOMIC DNA]</scope>
    <source>
        <strain evidence="9 10">Sb_GMNB300</strain>
    </source>
</reference>
<proteinExistence type="inferred from homology"/>
<organism evidence="9 10">
    <name type="scientific">Sphaerosporella brunnea</name>
    <dbReference type="NCBI Taxonomy" id="1250544"/>
    <lineage>
        <taxon>Eukaryota</taxon>
        <taxon>Fungi</taxon>
        <taxon>Dikarya</taxon>
        <taxon>Ascomycota</taxon>
        <taxon>Pezizomycotina</taxon>
        <taxon>Pezizomycetes</taxon>
        <taxon>Pezizales</taxon>
        <taxon>Pyronemataceae</taxon>
        <taxon>Sphaerosporella</taxon>
    </lineage>
</organism>
<keyword evidence="3 7" id="KW-0812">Transmembrane</keyword>
<feature type="transmembrane region" description="Helical" evidence="7">
    <location>
        <begin position="133"/>
        <end position="152"/>
    </location>
</feature>
<dbReference type="FunFam" id="1.20.1250.20:FF:000011">
    <property type="entry name" value="MFS multidrug transporter, putative"/>
    <property type="match status" value="1"/>
</dbReference>
<evidence type="ECO:0000256" key="1">
    <source>
        <dbReference type="ARBA" id="ARBA00004141"/>
    </source>
</evidence>
<dbReference type="PANTHER" id="PTHR23502:SF68">
    <property type="entry name" value="MULTIDRUG TRANSPORTER, PUTATIVE (AFU_ORTHOLOGUE AFUA_3G01120)-RELATED"/>
    <property type="match status" value="1"/>
</dbReference>
<dbReference type="EMBL" id="VXIS01000033">
    <property type="protein sequence ID" value="KAA8911665.1"/>
    <property type="molecule type" value="Genomic_DNA"/>
</dbReference>
<dbReference type="AlphaFoldDB" id="A0A5J5F5H0"/>
<dbReference type="FunCoup" id="A0A5J5F5H0">
    <property type="interactions" value="7"/>
</dbReference>
<dbReference type="InterPro" id="IPR020846">
    <property type="entry name" value="MFS_dom"/>
</dbReference>
<feature type="transmembrane region" description="Helical" evidence="7">
    <location>
        <begin position="164"/>
        <end position="183"/>
    </location>
</feature>
<keyword evidence="4 7" id="KW-1133">Transmembrane helix</keyword>
<evidence type="ECO:0000256" key="6">
    <source>
        <dbReference type="SAM" id="MobiDB-lite"/>
    </source>
</evidence>
<evidence type="ECO:0000256" key="3">
    <source>
        <dbReference type="ARBA" id="ARBA00022692"/>
    </source>
</evidence>
<evidence type="ECO:0000256" key="5">
    <source>
        <dbReference type="ARBA" id="ARBA00023136"/>
    </source>
</evidence>
<feature type="transmembrane region" description="Helical" evidence="7">
    <location>
        <begin position="96"/>
        <end position="113"/>
    </location>
</feature>
<sequence>MAEMNDLERVISNLSGFNVERALGRTATLDQIPDDLERGSARKESGTSTPSTTTTPTLTSIDDGMAAEDDDPNLVGWDGPDDPQNPMNWPQWRKNVAVAVVSAITFITPLASSMFAPGIKQLMVEFKSTNTELASFVVSIFLLGFAVGPLFLSPASELWGRSIIYNVSNICFVCCTVGCALAPDLNFLIGFRFLSGVFGAAPLTLGGGTIADVIPPQKRGVAMALFAMGPLMGPVVGPVAGGFLAEAEGWRWVFWVIAICSGVVTLMTLLFIRETYAPKILADKAARLRKETGNAKLRSKLASTLPAKEVFLRAMSRPFKMLFASPIVLFLSLHMAIAYGYLYLLFTTFPTVFEGQYGFSPATVGLAYLGVGVGSLVGLLAMGLVSDRILAHYTRRSGVMKPEYRLPPMAYGAPLIPVGLFWYGWAADRNVFWIVPIVGTALVGMGLLATFMPINTYIVDAFQTYAASALAATTVLRSIFGACLPLAGPKMYDALGLGWGNSLLGFVALLFLPMPFIFQKYGERLRTKFPVGFE</sequence>
<feature type="transmembrane region" description="Helical" evidence="7">
    <location>
        <begin position="464"/>
        <end position="487"/>
    </location>
</feature>
<dbReference type="InParanoid" id="A0A5J5F5H0"/>
<dbReference type="GO" id="GO:0016020">
    <property type="term" value="C:membrane"/>
    <property type="evidence" value="ECO:0007669"/>
    <property type="project" value="UniProtKB-SubCell"/>
</dbReference>